<dbReference type="InterPro" id="IPR051811">
    <property type="entry name" value="Cytochrome_c550/c551-like"/>
</dbReference>
<dbReference type="InterPro" id="IPR036909">
    <property type="entry name" value="Cyt_c-like_dom_sf"/>
</dbReference>
<evidence type="ECO:0000256" key="6">
    <source>
        <dbReference type="PROSITE-ProRule" id="PRU00433"/>
    </source>
</evidence>
<dbReference type="GO" id="GO:0009055">
    <property type="term" value="F:electron transfer activity"/>
    <property type="evidence" value="ECO:0007669"/>
    <property type="project" value="InterPro"/>
</dbReference>
<evidence type="ECO:0000256" key="4">
    <source>
        <dbReference type="ARBA" id="ARBA00022982"/>
    </source>
</evidence>
<evidence type="ECO:0000256" key="5">
    <source>
        <dbReference type="ARBA" id="ARBA00023004"/>
    </source>
</evidence>
<proteinExistence type="predicted"/>
<dbReference type="PANTHER" id="PTHR37823">
    <property type="entry name" value="CYTOCHROME C-553-LIKE"/>
    <property type="match status" value="1"/>
</dbReference>
<dbReference type="EMBL" id="FPBV01000027">
    <property type="protein sequence ID" value="SFV05632.1"/>
    <property type="molecule type" value="Genomic_DNA"/>
</dbReference>
<dbReference type="OrthoDB" id="7933886at2"/>
<dbReference type="PANTHER" id="PTHR37823:SF4">
    <property type="entry name" value="MENAQUINOL-CYTOCHROME C REDUCTASE CYTOCHROME B_C SUBUNIT"/>
    <property type="match status" value="1"/>
</dbReference>
<dbReference type="AlphaFoldDB" id="A0A1I7L759"/>
<keyword evidence="3 6" id="KW-0479">Metal-binding</keyword>
<evidence type="ECO:0000259" key="7">
    <source>
        <dbReference type="PROSITE" id="PS51007"/>
    </source>
</evidence>
<evidence type="ECO:0000256" key="1">
    <source>
        <dbReference type="ARBA" id="ARBA00022448"/>
    </source>
</evidence>
<keyword evidence="9" id="KW-1185">Reference proteome</keyword>
<evidence type="ECO:0000256" key="3">
    <source>
        <dbReference type="ARBA" id="ARBA00022723"/>
    </source>
</evidence>
<organism evidence="8 9">
    <name type="scientific">Alicyclobacillus macrosporangiidus</name>
    <dbReference type="NCBI Taxonomy" id="392015"/>
    <lineage>
        <taxon>Bacteria</taxon>
        <taxon>Bacillati</taxon>
        <taxon>Bacillota</taxon>
        <taxon>Bacilli</taxon>
        <taxon>Bacillales</taxon>
        <taxon>Alicyclobacillaceae</taxon>
        <taxon>Alicyclobacillus</taxon>
    </lineage>
</organism>
<keyword evidence="2 6" id="KW-0349">Heme</keyword>
<evidence type="ECO:0000313" key="9">
    <source>
        <dbReference type="Proteomes" id="UP000183508"/>
    </source>
</evidence>
<evidence type="ECO:0000313" key="8">
    <source>
        <dbReference type="EMBL" id="SFV05632.1"/>
    </source>
</evidence>
<dbReference type="STRING" id="392015.SAMN05421543_12734"/>
<dbReference type="GO" id="GO:0046872">
    <property type="term" value="F:metal ion binding"/>
    <property type="evidence" value="ECO:0007669"/>
    <property type="project" value="UniProtKB-KW"/>
</dbReference>
<reference evidence="9" key="1">
    <citation type="submission" date="2016-10" db="EMBL/GenBank/DDBJ databases">
        <authorList>
            <person name="Varghese N."/>
        </authorList>
    </citation>
    <scope>NUCLEOTIDE SEQUENCE [LARGE SCALE GENOMIC DNA]</scope>
    <source>
        <strain evidence="9">DSM 17980</strain>
    </source>
</reference>
<evidence type="ECO:0000256" key="2">
    <source>
        <dbReference type="ARBA" id="ARBA00022617"/>
    </source>
</evidence>
<keyword evidence="1" id="KW-0813">Transport</keyword>
<name>A0A1I7L759_9BACL</name>
<keyword evidence="5 6" id="KW-0408">Iron</keyword>
<dbReference type="GO" id="GO:0020037">
    <property type="term" value="F:heme binding"/>
    <property type="evidence" value="ECO:0007669"/>
    <property type="project" value="InterPro"/>
</dbReference>
<accession>A0A1I7L759</accession>
<gene>
    <name evidence="8" type="ORF">SAMN05421543_12734</name>
</gene>
<sequence length="120" mass="12021">MGVGRGLRAGLLLWGTAAGFALCTGCGTQPGAGITNADRSGRFAEAVQLYQNGCNSCHGNDLEGGVGPSLAHVGSKLSEAEIARRIAEGGGPMPAYGPGGQAILSPSQINLLAAWLATKK</sequence>
<dbReference type="Pfam" id="PF13442">
    <property type="entry name" value="Cytochrome_CBB3"/>
    <property type="match status" value="1"/>
</dbReference>
<keyword evidence="4" id="KW-0249">Electron transport</keyword>
<protein>
    <submittedName>
        <fullName evidence="8">Cytochrome c551</fullName>
    </submittedName>
</protein>
<feature type="domain" description="Cytochrome c" evidence="7">
    <location>
        <begin position="41"/>
        <end position="120"/>
    </location>
</feature>
<dbReference type="InterPro" id="IPR009056">
    <property type="entry name" value="Cyt_c-like_dom"/>
</dbReference>
<dbReference type="Proteomes" id="UP000183508">
    <property type="component" value="Unassembled WGS sequence"/>
</dbReference>
<dbReference type="PROSITE" id="PS51007">
    <property type="entry name" value="CYTC"/>
    <property type="match status" value="1"/>
</dbReference>
<dbReference type="Gene3D" id="1.10.760.10">
    <property type="entry name" value="Cytochrome c-like domain"/>
    <property type="match status" value="1"/>
</dbReference>
<dbReference type="RefSeq" id="WP_083430615.1">
    <property type="nucleotide sequence ID" value="NZ_FPBV01000027.1"/>
</dbReference>
<dbReference type="SUPFAM" id="SSF46626">
    <property type="entry name" value="Cytochrome c"/>
    <property type="match status" value="1"/>
</dbReference>